<evidence type="ECO:0000256" key="8">
    <source>
        <dbReference type="ARBA" id="ARBA00025268"/>
    </source>
</evidence>
<dbReference type="EMBL" id="CP046236">
    <property type="protein sequence ID" value="WFD48886.1"/>
    <property type="molecule type" value="Genomic_DNA"/>
</dbReference>
<gene>
    <name evidence="12" type="ORF">GLX27_003559</name>
</gene>
<evidence type="ECO:0000256" key="4">
    <source>
        <dbReference type="ARBA" id="ARBA00015108"/>
    </source>
</evidence>
<feature type="domain" description="Complex 1 LYR protein" evidence="10">
    <location>
        <begin position="10"/>
        <end position="66"/>
    </location>
</feature>
<comment type="function">
    <text evidence="8">Assembly factor required for Rieske Fe-S protein RIP1 incorporation into the cytochrome b-c1 (CIII) complex. Functions as a chaperone, binding to this subunit within the mitochondrial matrix and stabilizing it prior to its translocation and insertion into the late CIII dimeric intermediate within the mitochondrial inner membrane. Modulates the mitochondrial matrix zinc pool.</text>
</comment>
<evidence type="ECO:0000259" key="11">
    <source>
        <dbReference type="Pfam" id="PF21492"/>
    </source>
</evidence>
<keyword evidence="6" id="KW-0496">Mitochondrion</keyword>
<keyword evidence="13" id="KW-1185">Reference proteome</keyword>
<sequence length="274" mass="30681">MSAFSPVQQRRATALYRTLLRTTRTVFAGDERAVRAAHDETRRRFLEARNETDAQKIDDGLAMGEQVAALFRHNVVQGVAGEDDPHKYKLRFTKDTELGSNDTIRRSRRAPSMDEIQRTQGRRTPCSSAHLHTHARPDARMHARTYATRASPDARAAPLPRPVAQFPQRVILADGSSIQLTTTSPRHLVRLTRDITNNPLWNPTMGRAAQSDTEDDTGRLGRFRRRFAEDAAAAVQVEQAVSFDEGDLDWMSGGREAREGTPITTKKAKGKGRK</sequence>
<dbReference type="CDD" id="cd20267">
    <property type="entry name" value="Complex1_LYR_LYRM7"/>
    <property type="match status" value="1"/>
</dbReference>
<evidence type="ECO:0000256" key="1">
    <source>
        <dbReference type="ARBA" id="ARBA00004305"/>
    </source>
</evidence>
<evidence type="ECO:0000256" key="2">
    <source>
        <dbReference type="ARBA" id="ARBA00009949"/>
    </source>
</evidence>
<evidence type="ECO:0000313" key="13">
    <source>
        <dbReference type="Proteomes" id="UP000818624"/>
    </source>
</evidence>
<comment type="similarity">
    <text evidence="2">Belongs to the complex I LYR family. MZM1 subfamily.</text>
</comment>
<feature type="region of interest" description="Disordered" evidence="9">
    <location>
        <begin position="247"/>
        <end position="274"/>
    </location>
</feature>
<name>A0ABY8ETG4_MALFU</name>
<evidence type="ECO:0000256" key="9">
    <source>
        <dbReference type="SAM" id="MobiDB-lite"/>
    </source>
</evidence>
<organism evidence="12 13">
    <name type="scientific">Malassezia furfur</name>
    <name type="common">Pityriasis versicolor infection agent</name>
    <name type="synonym">Pityrosporum furfur</name>
    <dbReference type="NCBI Taxonomy" id="55194"/>
    <lineage>
        <taxon>Eukaryota</taxon>
        <taxon>Fungi</taxon>
        <taxon>Dikarya</taxon>
        <taxon>Basidiomycota</taxon>
        <taxon>Ustilaginomycotina</taxon>
        <taxon>Malasseziomycetes</taxon>
        <taxon>Malasseziales</taxon>
        <taxon>Malasseziaceae</taxon>
        <taxon>Malassezia</taxon>
    </lineage>
</organism>
<dbReference type="InterPro" id="IPR045298">
    <property type="entry name" value="Complex1_LYR_LYRM7"/>
</dbReference>
<dbReference type="InterPro" id="IPR050435">
    <property type="entry name" value="MZM1/LYRM7"/>
</dbReference>
<dbReference type="PANTHER" id="PTHR46749:SF1">
    <property type="entry name" value="COMPLEX III ASSEMBLY FACTOR LYRM7"/>
    <property type="match status" value="1"/>
</dbReference>
<reference evidence="12 13" key="1">
    <citation type="journal article" date="2020" name="Elife">
        <title>Loss of centromere function drives karyotype evolution in closely related Malassezia species.</title>
        <authorList>
            <person name="Sankaranarayanan S.R."/>
            <person name="Ianiri G."/>
            <person name="Coelho M.A."/>
            <person name="Reza M.H."/>
            <person name="Thimmappa B.C."/>
            <person name="Ganguly P."/>
            <person name="Vadnala R.N."/>
            <person name="Sun S."/>
            <person name="Siddharthan R."/>
            <person name="Tellgren-Roth C."/>
            <person name="Dawson T.L."/>
            <person name="Heitman J."/>
            <person name="Sanyal K."/>
        </authorList>
    </citation>
    <scope>NUCLEOTIDE SEQUENCE [LARGE SCALE GENOMIC DNA]</scope>
    <source>
        <strain evidence="12">CBS14141</strain>
    </source>
</reference>
<dbReference type="PANTHER" id="PTHR46749">
    <property type="entry name" value="COMPLEX III ASSEMBLY FACTOR LYRM7"/>
    <property type="match status" value="1"/>
</dbReference>
<comment type="subunit">
    <text evidence="3">Interacts with RIP1.</text>
</comment>
<proteinExistence type="inferred from homology"/>
<evidence type="ECO:0000256" key="5">
    <source>
        <dbReference type="ARBA" id="ARBA00022946"/>
    </source>
</evidence>
<dbReference type="Proteomes" id="UP000818624">
    <property type="component" value="Chromosome 3"/>
</dbReference>
<keyword evidence="5" id="KW-0809">Transit peptide</keyword>
<dbReference type="Pfam" id="PF05347">
    <property type="entry name" value="Complex1_LYR"/>
    <property type="match status" value="1"/>
</dbReference>
<evidence type="ECO:0000256" key="6">
    <source>
        <dbReference type="ARBA" id="ARBA00023128"/>
    </source>
</evidence>
<dbReference type="InterPro" id="IPR008011">
    <property type="entry name" value="Complex1_LYR_dom"/>
</dbReference>
<dbReference type="InterPro" id="IPR048874">
    <property type="entry name" value="Ribosomal_bL31m_N"/>
</dbReference>
<protein>
    <recommendedName>
        <fullName evidence="4">Mitochondrial zinc maintenance protein 1, mitochondrial</fullName>
    </recommendedName>
</protein>
<dbReference type="Pfam" id="PF21492">
    <property type="entry name" value="bL31_N"/>
    <property type="match status" value="1"/>
</dbReference>
<feature type="domain" description="Ribosomal protein bL31m N-terminal" evidence="11">
    <location>
        <begin position="165"/>
        <end position="204"/>
    </location>
</feature>
<accession>A0ABY8ETG4</accession>
<keyword evidence="7" id="KW-0143">Chaperone</keyword>
<dbReference type="Gene3D" id="6.20.130.10">
    <property type="match status" value="1"/>
</dbReference>
<evidence type="ECO:0000313" key="12">
    <source>
        <dbReference type="EMBL" id="WFD48886.1"/>
    </source>
</evidence>
<evidence type="ECO:0000259" key="10">
    <source>
        <dbReference type="Pfam" id="PF05347"/>
    </source>
</evidence>
<evidence type="ECO:0000256" key="7">
    <source>
        <dbReference type="ARBA" id="ARBA00023186"/>
    </source>
</evidence>
<feature type="region of interest" description="Disordered" evidence="9">
    <location>
        <begin position="109"/>
        <end position="136"/>
    </location>
</feature>
<evidence type="ECO:0000256" key="3">
    <source>
        <dbReference type="ARBA" id="ARBA00011589"/>
    </source>
</evidence>
<comment type="subcellular location">
    <subcellularLocation>
        <location evidence="1">Mitochondrion matrix</location>
    </subcellularLocation>
</comment>